<evidence type="ECO:0000313" key="2">
    <source>
        <dbReference type="EMBL" id="MEE2053737.1"/>
    </source>
</evidence>
<evidence type="ECO:0000313" key="3">
    <source>
        <dbReference type="Proteomes" id="UP001348641"/>
    </source>
</evidence>
<protein>
    <submittedName>
        <fullName evidence="2">Type I-E CRISPR-associated protein Cse2/CasB</fullName>
    </submittedName>
</protein>
<dbReference type="RefSeq" id="WP_330160665.1">
    <property type="nucleotide sequence ID" value="NZ_BAAAJA010000017.1"/>
</dbReference>
<comment type="caution">
    <text evidence="2">The sequence shown here is derived from an EMBL/GenBank/DDBJ whole genome shotgun (WGS) entry which is preliminary data.</text>
</comment>
<accession>A0ABU7KXE5</accession>
<dbReference type="EMBL" id="JAUUCC010000081">
    <property type="protein sequence ID" value="MEE2053737.1"/>
    <property type="molecule type" value="Genomic_DNA"/>
</dbReference>
<dbReference type="Gene3D" id="1.10.520.40">
    <property type="entry name" value="CRISPR-associated protein Cse2"/>
    <property type="match status" value="1"/>
</dbReference>
<feature type="region of interest" description="Disordered" evidence="1">
    <location>
        <begin position="201"/>
        <end position="234"/>
    </location>
</feature>
<reference evidence="2 3" key="1">
    <citation type="submission" date="2023-07" db="EMBL/GenBank/DDBJ databases">
        <authorList>
            <person name="Girao M."/>
            <person name="Carvalho M.F."/>
        </authorList>
    </citation>
    <scope>NUCLEOTIDE SEQUENCE [LARGE SCALE GENOMIC DNA]</scope>
    <source>
        <strain evidence="2 3">66/93</strain>
    </source>
</reference>
<feature type="region of interest" description="Disordered" evidence="1">
    <location>
        <begin position="109"/>
        <end position="130"/>
    </location>
</feature>
<feature type="compositionally biased region" description="Low complexity" evidence="1">
    <location>
        <begin position="213"/>
        <end position="234"/>
    </location>
</feature>
<evidence type="ECO:0000256" key="1">
    <source>
        <dbReference type="SAM" id="MobiDB-lite"/>
    </source>
</evidence>
<name>A0ABU7KXE5_9ACTN</name>
<dbReference type="InterPro" id="IPR013382">
    <property type="entry name" value="CRISPR-assoc_prot_Cse2"/>
</dbReference>
<organism evidence="2 3">
    <name type="scientific">Nocardiopsis tropica</name>
    <dbReference type="NCBI Taxonomy" id="109330"/>
    <lineage>
        <taxon>Bacteria</taxon>
        <taxon>Bacillati</taxon>
        <taxon>Actinomycetota</taxon>
        <taxon>Actinomycetes</taxon>
        <taxon>Streptosporangiales</taxon>
        <taxon>Nocardiopsidaceae</taxon>
        <taxon>Nocardiopsis</taxon>
    </lineage>
</organism>
<sequence length="234" mass="24990">MTTTSTSAPARKGAAANTAYVPDLREVGTFVDERVRALQGGYLKDLSAAVSTLAKLRRGAGKPIEAVPELVGLTLDHRFYETFPVEDPSTEAAEAAAHEALTLYALHQQSKRERGMHKRGSGLGGAVRRLMPGGDIDEPLRKRFVQAGSAADHATRLDRLRGIVSLLRTEDIPLDYGLLADQLHDARTPAGAARVRRAWGRGFQAHRPERVDGAAPDAETGAPDGDGPDAAPES</sequence>
<proteinExistence type="predicted"/>
<dbReference type="Proteomes" id="UP001348641">
    <property type="component" value="Unassembled WGS sequence"/>
</dbReference>
<dbReference type="NCBIfam" id="TIGR02548">
    <property type="entry name" value="casB_cse2"/>
    <property type="match status" value="1"/>
</dbReference>
<dbReference type="Pfam" id="PF09485">
    <property type="entry name" value="CRISPR_Cse2"/>
    <property type="match status" value="1"/>
</dbReference>
<dbReference type="InterPro" id="IPR038287">
    <property type="entry name" value="Cse2_sf"/>
</dbReference>
<dbReference type="CDD" id="cd09731">
    <property type="entry name" value="Cse2_I-E"/>
    <property type="match status" value="1"/>
</dbReference>
<gene>
    <name evidence="2" type="primary">casB</name>
    <name evidence="2" type="ORF">Q8A49_24870</name>
</gene>